<dbReference type="PANTHER" id="PTHR42850:SF2">
    <property type="entry name" value="BLL5683 PROTEIN"/>
    <property type="match status" value="1"/>
</dbReference>
<evidence type="ECO:0000259" key="1">
    <source>
        <dbReference type="Pfam" id="PF00149"/>
    </source>
</evidence>
<dbReference type="InterPro" id="IPR050126">
    <property type="entry name" value="Ap4A_hydrolase"/>
</dbReference>
<dbReference type="GO" id="GO:0005737">
    <property type="term" value="C:cytoplasm"/>
    <property type="evidence" value="ECO:0007669"/>
    <property type="project" value="TreeGrafter"/>
</dbReference>
<dbReference type="Proteomes" id="UP000215027">
    <property type="component" value="Chromosome I"/>
</dbReference>
<sequence>MKVAVISDIHGNLPALRAVIAHVDAWSPDLVVVGGDIVNRGPLSGACLELLLQRRDACGWHLLRGNHEDFVLDCSNPDKPHAGPGYEMTRFAHFALAQVQAHADELRLLPDIFERAGPNGDLLRIVHASMRNNRDGIYPMTPDDEIRRQIAPAPAVFVTCHTHRPLMRRVDGTLVVNIGSVGSSFDEDRRAGYGQFCWRNGRWRAEIVRIDYDYGQIETDYVQSGFLDEGGPLAQLMLVELRQARGLIHHWASQYETLVLAGSIGLAESVRLVLGEANIRPFTGAPGWSFG</sequence>
<accession>A0A160T0N6</accession>
<dbReference type="RefSeq" id="WP_095041659.1">
    <property type="nucleotide sequence ID" value="NZ_LN890655.1"/>
</dbReference>
<dbReference type="OrthoDB" id="9813918at2"/>
<dbReference type="InterPro" id="IPR004843">
    <property type="entry name" value="Calcineurin-like_PHP"/>
</dbReference>
<dbReference type="PANTHER" id="PTHR42850">
    <property type="entry name" value="METALLOPHOSPHOESTERASE"/>
    <property type="match status" value="1"/>
</dbReference>
<dbReference type="GO" id="GO:0016791">
    <property type="term" value="F:phosphatase activity"/>
    <property type="evidence" value="ECO:0007669"/>
    <property type="project" value="TreeGrafter"/>
</dbReference>
<reference evidence="2" key="1">
    <citation type="submission" date="2016-01" db="EMBL/GenBank/DDBJ databases">
        <authorList>
            <person name="Mcilroy J.S."/>
            <person name="Karst M S."/>
            <person name="Albertsen M."/>
        </authorList>
    </citation>
    <scope>NUCLEOTIDE SEQUENCE</scope>
    <source>
        <strain evidence="2">Cfx-K</strain>
    </source>
</reference>
<dbReference type="SUPFAM" id="SSF56300">
    <property type="entry name" value="Metallo-dependent phosphatases"/>
    <property type="match status" value="1"/>
</dbReference>
<dbReference type="KEGG" id="pbf:CFX0092_A0114"/>
<name>A0A160T0N6_9CHLR</name>
<organism evidence="2 3">
    <name type="scientific">Candidatus Promineifilum breve</name>
    <dbReference type="NCBI Taxonomy" id="1806508"/>
    <lineage>
        <taxon>Bacteria</taxon>
        <taxon>Bacillati</taxon>
        <taxon>Chloroflexota</taxon>
        <taxon>Ardenticatenia</taxon>
        <taxon>Candidatus Promineifilales</taxon>
        <taxon>Candidatus Promineifilaceae</taxon>
        <taxon>Candidatus Promineifilum</taxon>
    </lineage>
</organism>
<keyword evidence="3" id="KW-1185">Reference proteome</keyword>
<evidence type="ECO:0000313" key="3">
    <source>
        <dbReference type="Proteomes" id="UP000215027"/>
    </source>
</evidence>
<dbReference type="EMBL" id="LN890655">
    <property type="protein sequence ID" value="CUS01995.2"/>
    <property type="molecule type" value="Genomic_DNA"/>
</dbReference>
<gene>
    <name evidence="2" type="ORF">CFX0092_A0114</name>
</gene>
<proteinExistence type="predicted"/>
<dbReference type="AlphaFoldDB" id="A0A160T0N6"/>
<dbReference type="Gene3D" id="3.60.21.10">
    <property type="match status" value="1"/>
</dbReference>
<dbReference type="InterPro" id="IPR029052">
    <property type="entry name" value="Metallo-depent_PP-like"/>
</dbReference>
<dbReference type="Pfam" id="PF00149">
    <property type="entry name" value="Metallophos"/>
    <property type="match status" value="1"/>
</dbReference>
<protein>
    <submittedName>
        <fullName evidence="2">Metallophosphoesterase</fullName>
    </submittedName>
</protein>
<evidence type="ECO:0000313" key="2">
    <source>
        <dbReference type="EMBL" id="CUS01995.2"/>
    </source>
</evidence>
<feature type="domain" description="Calcineurin-like phosphoesterase" evidence="1">
    <location>
        <begin position="1"/>
        <end position="166"/>
    </location>
</feature>